<dbReference type="Proteomes" id="UP000054241">
    <property type="component" value="Unassembled WGS sequence"/>
</dbReference>
<protein>
    <submittedName>
        <fullName evidence="1">Uncharacterized protein</fullName>
    </submittedName>
</protein>
<keyword evidence="2" id="KW-1185">Reference proteome</keyword>
<proteinExistence type="predicted"/>
<dbReference type="RefSeq" id="WP_067009764.1">
    <property type="nucleotide sequence ID" value="NZ_BNDU01000008.1"/>
</dbReference>
<dbReference type="OrthoDB" id="9904539at2"/>
<comment type="caution">
    <text evidence="1">The sequence shown here is derived from an EMBL/GenBank/DDBJ whole genome shotgun (WGS) entry which is preliminary data.</text>
</comment>
<reference evidence="1 2" key="1">
    <citation type="submission" date="2015-10" db="EMBL/GenBank/DDBJ databases">
        <title>Draft genome sequence of Streptomyces cellostaticus DSM 40189, type strain for the species Streptomyces cellostaticus.</title>
        <authorList>
            <person name="Ruckert C."/>
            <person name="Winkler A."/>
            <person name="Kalinowski J."/>
            <person name="Kampfer P."/>
            <person name="Glaeser S."/>
        </authorList>
    </citation>
    <scope>NUCLEOTIDE SEQUENCE [LARGE SCALE GENOMIC DNA]</scope>
    <source>
        <strain evidence="1 2">DSM 40189</strain>
    </source>
</reference>
<evidence type="ECO:0000313" key="1">
    <source>
        <dbReference type="EMBL" id="KUM90166.1"/>
    </source>
</evidence>
<dbReference type="EMBL" id="LMWL01000088">
    <property type="protein sequence ID" value="KUM90166.1"/>
    <property type="molecule type" value="Genomic_DNA"/>
</dbReference>
<accession>A0A101NBP5</accession>
<organism evidence="1 2">
    <name type="scientific">Streptomyces cellostaticus</name>
    <dbReference type="NCBI Taxonomy" id="67285"/>
    <lineage>
        <taxon>Bacteria</taxon>
        <taxon>Bacillati</taxon>
        <taxon>Actinomycetota</taxon>
        <taxon>Actinomycetes</taxon>
        <taxon>Kitasatosporales</taxon>
        <taxon>Streptomycetaceae</taxon>
        <taxon>Streptomyces</taxon>
    </lineage>
</organism>
<dbReference type="AlphaFoldDB" id="A0A101NBP5"/>
<sequence>MTALPYRVTEAEMNRFRETLQDSPLRFVECDHGHPIDAFRSYWKMHDVYVMHGVPLVRFACDELRCLSCGVYDIAAQCRSFGYIGVPRDSGDVVARGYPRHTSDEWRAGAKVIPRLDGVYSRPVSRGEFIIAMPTADVDRCLFFTDAGEVFEFTVSYRHGFGSARKFHEATQAALRGFDNSRADNVRGLYTVSGNQLVCHMLAPTDTSYQYHAKLKGSVSELKMVRTDGQGKRLGKAEFSYRKPR</sequence>
<name>A0A101NBP5_9ACTN</name>
<gene>
    <name evidence="1" type="ORF">AQI88_39145</name>
</gene>
<evidence type="ECO:0000313" key="2">
    <source>
        <dbReference type="Proteomes" id="UP000054241"/>
    </source>
</evidence>